<feature type="transmembrane region" description="Helical" evidence="2">
    <location>
        <begin position="81"/>
        <end position="100"/>
    </location>
</feature>
<keyword evidence="2" id="KW-1133">Transmembrane helix</keyword>
<evidence type="ECO:0000256" key="1">
    <source>
        <dbReference type="ARBA" id="ARBA00022679"/>
    </source>
</evidence>
<gene>
    <name evidence="4" type="ORF">HY221_00060</name>
</gene>
<protein>
    <submittedName>
        <fullName evidence="4">Glycosyltransferase</fullName>
    </submittedName>
</protein>
<accession>A0A932QXN7</accession>
<reference evidence="4" key="1">
    <citation type="submission" date="2020-07" db="EMBL/GenBank/DDBJ databases">
        <title>Huge and variable diversity of episymbiotic CPR bacteria and DPANN archaea in groundwater ecosystems.</title>
        <authorList>
            <person name="He C.Y."/>
            <person name="Keren R."/>
            <person name="Whittaker M."/>
            <person name="Farag I.F."/>
            <person name="Doudna J."/>
            <person name="Cate J.H.D."/>
            <person name="Banfield J.F."/>
        </authorList>
    </citation>
    <scope>NUCLEOTIDE SEQUENCE</scope>
    <source>
        <strain evidence="4">NC_groundwater_973_Pr1_S-0.2um_54_13</strain>
    </source>
</reference>
<organism evidence="4 5">
    <name type="scientific">Candidatus Sungiibacteriota bacterium</name>
    <dbReference type="NCBI Taxonomy" id="2750080"/>
    <lineage>
        <taxon>Bacteria</taxon>
        <taxon>Candidatus Sungiibacteriota</taxon>
    </lineage>
</organism>
<name>A0A932QXN7_9BACT</name>
<evidence type="ECO:0000256" key="2">
    <source>
        <dbReference type="SAM" id="Phobius"/>
    </source>
</evidence>
<dbReference type="PANTHER" id="PTHR46401">
    <property type="entry name" value="GLYCOSYLTRANSFERASE WBBK-RELATED"/>
    <property type="match status" value="1"/>
</dbReference>
<dbReference type="AlphaFoldDB" id="A0A932QXN7"/>
<dbReference type="GO" id="GO:0009103">
    <property type="term" value="P:lipopolysaccharide biosynthetic process"/>
    <property type="evidence" value="ECO:0007669"/>
    <property type="project" value="TreeGrafter"/>
</dbReference>
<keyword evidence="2" id="KW-0472">Membrane</keyword>
<comment type="caution">
    <text evidence="4">The sequence shown here is derived from an EMBL/GenBank/DDBJ whole genome shotgun (WGS) entry which is preliminary data.</text>
</comment>
<dbReference type="Gene3D" id="3.40.50.2000">
    <property type="entry name" value="Glycogen Phosphorylase B"/>
    <property type="match status" value="2"/>
</dbReference>
<dbReference type="PANTHER" id="PTHR46401:SF2">
    <property type="entry name" value="GLYCOSYLTRANSFERASE WBBK-RELATED"/>
    <property type="match status" value="1"/>
</dbReference>
<proteinExistence type="predicted"/>
<keyword evidence="1" id="KW-0808">Transferase</keyword>
<evidence type="ECO:0000313" key="4">
    <source>
        <dbReference type="EMBL" id="MBI3630725.1"/>
    </source>
</evidence>
<evidence type="ECO:0000313" key="5">
    <source>
        <dbReference type="Proteomes" id="UP000753196"/>
    </source>
</evidence>
<feature type="domain" description="Glycosyl transferase family 1" evidence="3">
    <location>
        <begin position="193"/>
        <end position="364"/>
    </location>
</feature>
<evidence type="ECO:0000259" key="3">
    <source>
        <dbReference type="Pfam" id="PF00534"/>
    </source>
</evidence>
<dbReference type="EMBL" id="JACQCR010000001">
    <property type="protein sequence ID" value="MBI3630725.1"/>
    <property type="molecule type" value="Genomic_DNA"/>
</dbReference>
<dbReference type="GO" id="GO:0016757">
    <property type="term" value="F:glycosyltransferase activity"/>
    <property type="evidence" value="ECO:0007669"/>
    <property type="project" value="InterPro"/>
</dbReference>
<dbReference type="InterPro" id="IPR001296">
    <property type="entry name" value="Glyco_trans_1"/>
</dbReference>
<keyword evidence="2" id="KW-0812">Transmembrane</keyword>
<sequence>MKKLIYVSHWRYPSAKVNPRVAMRTCEEFARKGFDTELWIPRRRNPQFRGMDPFAYHRIQKNFVIRRLAVLDLYGILPGDLPFYALVGTFAVSVFFYALMRGIVRSAIFYSLDLRDMALLHTVNARVFYEIHDYYKTPVHWLNRFCFLRAAGLITTNRMKLDAIEKEFGRPAPTMLHKPNAVDTSVFRTSISRQDARAALNLPQDQIIILYCGQVLLWKGVATLLDAHEYLDPGEFIYFNVGGDEKAALKEFKERYQETGAQNIVIAEGQTHSVIPLWLRAADVLILPNTAKDQASKYETSPVKLFEYMASGRPIVASDLPSIRNVVDDTMVWFFEPDNPESLAEQIHAALQGPDAAAQKSRRAQDEAEKYTWDRRFGDIMRFMDMRLICD</sequence>
<dbReference type="Proteomes" id="UP000753196">
    <property type="component" value="Unassembled WGS sequence"/>
</dbReference>
<dbReference type="Pfam" id="PF00534">
    <property type="entry name" value="Glycos_transf_1"/>
    <property type="match status" value="1"/>
</dbReference>
<dbReference type="SUPFAM" id="SSF53756">
    <property type="entry name" value="UDP-Glycosyltransferase/glycogen phosphorylase"/>
    <property type="match status" value="1"/>
</dbReference>